<name>A0AAQ3SPW9_PASNO</name>
<feature type="region of interest" description="Disordered" evidence="2">
    <location>
        <begin position="56"/>
        <end position="79"/>
    </location>
</feature>
<keyword evidence="4" id="KW-1185">Reference proteome</keyword>
<evidence type="ECO:0000256" key="2">
    <source>
        <dbReference type="SAM" id="MobiDB-lite"/>
    </source>
</evidence>
<evidence type="ECO:0000313" key="3">
    <source>
        <dbReference type="EMBL" id="WVZ58516.1"/>
    </source>
</evidence>
<feature type="compositionally biased region" description="Pro residues" evidence="2">
    <location>
        <begin position="249"/>
        <end position="270"/>
    </location>
</feature>
<protein>
    <recommendedName>
        <fullName evidence="5">Retrotransposon gag domain-containing protein</fullName>
    </recommendedName>
</protein>
<sequence length="365" mass="40564">MSSDDPVQQALDAITARLAKLDRLEAIEGSLARVEQQQQEQQTAIAKLEAQNKEIIPHGTDGTRGRSFGHGHHEDRPPKFHKLDFPKFDGKSDPLLFINKCESYFLQQRIIEEEKVWLQREEGTPPWRRFAELLNLRFGPPLRANPLGELAACRRTGTVEDYSTRFLDLLACAGPLSEGQQVQLFTAGLQESLSIDVQIQNPLILKIAMSLARAFERREHVTTAGHTSADHGSQGARLPPSRRGILPTPQGPPLALPAPRPEGPSAPPPRATMVAGRTVKKLTPDEMEERRSLGLCFNCDERYVRGHNRQCKHLFLLEIDDEMGDDKSADDEPSSEEPAISLHTIAGIRTSDTMKVPLSLGTTMI</sequence>
<evidence type="ECO:0008006" key="5">
    <source>
        <dbReference type="Google" id="ProtNLM"/>
    </source>
</evidence>
<keyword evidence="1" id="KW-0175">Coiled coil</keyword>
<organism evidence="3 4">
    <name type="scientific">Paspalum notatum var. saurae</name>
    <dbReference type="NCBI Taxonomy" id="547442"/>
    <lineage>
        <taxon>Eukaryota</taxon>
        <taxon>Viridiplantae</taxon>
        <taxon>Streptophyta</taxon>
        <taxon>Embryophyta</taxon>
        <taxon>Tracheophyta</taxon>
        <taxon>Spermatophyta</taxon>
        <taxon>Magnoliopsida</taxon>
        <taxon>Liliopsida</taxon>
        <taxon>Poales</taxon>
        <taxon>Poaceae</taxon>
        <taxon>PACMAD clade</taxon>
        <taxon>Panicoideae</taxon>
        <taxon>Andropogonodae</taxon>
        <taxon>Paspaleae</taxon>
        <taxon>Paspalinae</taxon>
        <taxon>Paspalum</taxon>
    </lineage>
</organism>
<accession>A0AAQ3SPW9</accession>
<proteinExistence type="predicted"/>
<evidence type="ECO:0000313" key="4">
    <source>
        <dbReference type="Proteomes" id="UP001341281"/>
    </source>
</evidence>
<feature type="region of interest" description="Disordered" evidence="2">
    <location>
        <begin position="222"/>
        <end position="273"/>
    </location>
</feature>
<dbReference type="AlphaFoldDB" id="A0AAQ3SPW9"/>
<gene>
    <name evidence="3" type="ORF">U9M48_008787</name>
</gene>
<reference evidence="3 4" key="1">
    <citation type="submission" date="2024-02" db="EMBL/GenBank/DDBJ databases">
        <title>High-quality chromosome-scale genome assembly of Pensacola bahiagrass (Paspalum notatum Flugge var. saurae).</title>
        <authorList>
            <person name="Vega J.M."/>
            <person name="Podio M."/>
            <person name="Orjuela J."/>
            <person name="Siena L.A."/>
            <person name="Pessino S.C."/>
            <person name="Combes M.C."/>
            <person name="Mariac C."/>
            <person name="Albertini E."/>
            <person name="Pupilli F."/>
            <person name="Ortiz J.P.A."/>
            <person name="Leblanc O."/>
        </authorList>
    </citation>
    <scope>NUCLEOTIDE SEQUENCE [LARGE SCALE GENOMIC DNA]</scope>
    <source>
        <strain evidence="3">R1</strain>
        <tissue evidence="3">Leaf</tissue>
    </source>
</reference>
<evidence type="ECO:0000256" key="1">
    <source>
        <dbReference type="SAM" id="Coils"/>
    </source>
</evidence>
<dbReference type="EMBL" id="CP144746">
    <property type="protein sequence ID" value="WVZ58516.1"/>
    <property type="molecule type" value="Genomic_DNA"/>
</dbReference>
<dbReference type="Proteomes" id="UP001341281">
    <property type="component" value="Chromosome 02"/>
</dbReference>
<feature type="coiled-coil region" evidence="1">
    <location>
        <begin position="24"/>
        <end position="54"/>
    </location>
</feature>